<evidence type="ECO:0000256" key="12">
    <source>
        <dbReference type="SAM" id="Phobius"/>
    </source>
</evidence>
<dbReference type="InterPro" id="IPR051474">
    <property type="entry name" value="Anti-sigma-K/W_factor"/>
</dbReference>
<evidence type="ECO:0000256" key="2">
    <source>
        <dbReference type="ARBA" id="ARBA00004236"/>
    </source>
</evidence>
<dbReference type="GO" id="GO:0016989">
    <property type="term" value="F:sigma factor antagonist activity"/>
    <property type="evidence" value="ECO:0007669"/>
    <property type="project" value="TreeGrafter"/>
</dbReference>
<dbReference type="EMBL" id="JAGSOH010000057">
    <property type="protein sequence ID" value="MBR7828470.1"/>
    <property type="molecule type" value="Genomic_DNA"/>
</dbReference>
<reference evidence="15" key="1">
    <citation type="submission" date="2021-04" db="EMBL/GenBank/DDBJ databases">
        <title>Genome based classification of Actinospica acidithermotolerans sp. nov., an actinobacterium isolated from an Indonesian hot spring.</title>
        <authorList>
            <person name="Kusuma A.B."/>
            <person name="Putra K.E."/>
            <person name="Nafisah S."/>
            <person name="Loh J."/>
            <person name="Nouioui I."/>
            <person name="Goodfellow M."/>
        </authorList>
    </citation>
    <scope>NUCLEOTIDE SEQUENCE</scope>
    <source>
        <strain evidence="15">MGRD01-02</strain>
    </source>
</reference>
<evidence type="ECO:0000256" key="5">
    <source>
        <dbReference type="ARBA" id="ARBA00022989"/>
    </source>
</evidence>
<evidence type="ECO:0000259" key="14">
    <source>
        <dbReference type="Pfam" id="PF13490"/>
    </source>
</evidence>
<organism evidence="15 16">
    <name type="scientific">Actinospica acidithermotolerans</name>
    <dbReference type="NCBI Taxonomy" id="2828514"/>
    <lineage>
        <taxon>Bacteria</taxon>
        <taxon>Bacillati</taxon>
        <taxon>Actinomycetota</taxon>
        <taxon>Actinomycetes</taxon>
        <taxon>Catenulisporales</taxon>
        <taxon>Actinospicaceae</taxon>
        <taxon>Actinospica</taxon>
    </lineage>
</organism>
<evidence type="ECO:0000256" key="9">
    <source>
        <dbReference type="ARBA" id="ARBA00029829"/>
    </source>
</evidence>
<dbReference type="GO" id="GO:0005886">
    <property type="term" value="C:plasma membrane"/>
    <property type="evidence" value="ECO:0007669"/>
    <property type="project" value="UniProtKB-SubCell"/>
</dbReference>
<feature type="region of interest" description="Disordered" evidence="11">
    <location>
        <begin position="75"/>
        <end position="96"/>
    </location>
</feature>
<evidence type="ECO:0000256" key="8">
    <source>
        <dbReference type="ARBA" id="ARBA00023163"/>
    </source>
</evidence>
<evidence type="ECO:0000256" key="1">
    <source>
        <dbReference type="ARBA" id="ARBA00004167"/>
    </source>
</evidence>
<comment type="subcellular location">
    <subcellularLocation>
        <location evidence="2">Cell membrane</location>
    </subcellularLocation>
    <subcellularLocation>
        <location evidence="1">Membrane</location>
        <topology evidence="1">Single-pass membrane protein</topology>
    </subcellularLocation>
</comment>
<evidence type="ECO:0000259" key="13">
    <source>
        <dbReference type="Pfam" id="PF10099"/>
    </source>
</evidence>
<keyword evidence="5 12" id="KW-1133">Transmembrane helix</keyword>
<evidence type="ECO:0000256" key="4">
    <source>
        <dbReference type="ARBA" id="ARBA00022692"/>
    </source>
</evidence>
<evidence type="ECO:0000313" key="16">
    <source>
        <dbReference type="Proteomes" id="UP000676325"/>
    </source>
</evidence>
<name>A0A941E8Y2_9ACTN</name>
<evidence type="ECO:0000256" key="3">
    <source>
        <dbReference type="ARBA" id="ARBA00022475"/>
    </source>
</evidence>
<keyword evidence="7 12" id="KW-0472">Membrane</keyword>
<dbReference type="PANTHER" id="PTHR37461:SF1">
    <property type="entry name" value="ANTI-SIGMA-K FACTOR RSKA"/>
    <property type="match status" value="1"/>
</dbReference>
<dbReference type="InterPro" id="IPR027383">
    <property type="entry name" value="Znf_put"/>
</dbReference>
<dbReference type="InterPro" id="IPR041916">
    <property type="entry name" value="Anti_sigma_zinc_sf"/>
</dbReference>
<dbReference type="Proteomes" id="UP000676325">
    <property type="component" value="Unassembled WGS sequence"/>
</dbReference>
<keyword evidence="8" id="KW-0804">Transcription</keyword>
<evidence type="ECO:0000313" key="15">
    <source>
        <dbReference type="EMBL" id="MBR7828470.1"/>
    </source>
</evidence>
<keyword evidence="4 12" id="KW-0812">Transmembrane</keyword>
<dbReference type="RefSeq" id="WP_212519603.1">
    <property type="nucleotide sequence ID" value="NZ_JAGSOH010000057.1"/>
</dbReference>
<keyword evidence="3" id="KW-1003">Cell membrane</keyword>
<keyword evidence="6" id="KW-0805">Transcription regulation</keyword>
<evidence type="ECO:0000256" key="7">
    <source>
        <dbReference type="ARBA" id="ARBA00023136"/>
    </source>
</evidence>
<dbReference type="Pfam" id="PF13490">
    <property type="entry name" value="zf-HC2"/>
    <property type="match status" value="1"/>
</dbReference>
<dbReference type="GO" id="GO:0006417">
    <property type="term" value="P:regulation of translation"/>
    <property type="evidence" value="ECO:0007669"/>
    <property type="project" value="TreeGrafter"/>
</dbReference>
<evidence type="ECO:0000256" key="11">
    <source>
        <dbReference type="SAM" id="MobiDB-lite"/>
    </source>
</evidence>
<feature type="domain" description="Anti-sigma K factor RskA C-terminal" evidence="13">
    <location>
        <begin position="105"/>
        <end position="242"/>
    </location>
</feature>
<dbReference type="Pfam" id="PF10099">
    <property type="entry name" value="RskA_C"/>
    <property type="match status" value="1"/>
</dbReference>
<sequence>MTEADVHTLTGAYVCDALGEGERAAFEQHMAQCPECAAEVRELREVGAVMADAVATRPPASLKDAVDARIRVTRQDPPLTDPHAQEPQAAVPAQRGSAQRRRAAWAIAAVLALVVAGLGWRVADQQNQINALNAQSTQISQLLAAPDASATRVPVTGGGTALVVDSRSRNEVAVSFTGVASAPSGKIYQLWLMTATGAARSVGLMESTPNHPLLVEGLAGETAVGMTIEPSGGSVKPTTLPVMVAALEA</sequence>
<comment type="caution">
    <text evidence="15">The sequence shown here is derived from an EMBL/GenBank/DDBJ whole genome shotgun (WGS) entry which is preliminary data.</text>
</comment>
<dbReference type="InterPro" id="IPR018764">
    <property type="entry name" value="RskA_C"/>
</dbReference>
<evidence type="ECO:0000256" key="6">
    <source>
        <dbReference type="ARBA" id="ARBA00023015"/>
    </source>
</evidence>
<accession>A0A941E8Y2</accession>
<protein>
    <recommendedName>
        <fullName evidence="10">Regulator of SigK</fullName>
    </recommendedName>
    <alternativeName>
        <fullName evidence="9">Sigma-K anti-sigma factor RskA</fullName>
    </alternativeName>
</protein>
<feature type="domain" description="Putative zinc-finger" evidence="14">
    <location>
        <begin position="5"/>
        <end position="37"/>
    </location>
</feature>
<proteinExistence type="predicted"/>
<dbReference type="Gene3D" id="1.10.10.1320">
    <property type="entry name" value="Anti-sigma factor, zinc-finger domain"/>
    <property type="match status" value="1"/>
</dbReference>
<feature type="transmembrane region" description="Helical" evidence="12">
    <location>
        <begin position="103"/>
        <end position="123"/>
    </location>
</feature>
<dbReference type="AlphaFoldDB" id="A0A941E8Y2"/>
<keyword evidence="16" id="KW-1185">Reference proteome</keyword>
<evidence type="ECO:0000256" key="10">
    <source>
        <dbReference type="ARBA" id="ARBA00030803"/>
    </source>
</evidence>
<gene>
    <name evidence="15" type="ORF">KDK95_19320</name>
</gene>
<dbReference type="PANTHER" id="PTHR37461">
    <property type="entry name" value="ANTI-SIGMA-K FACTOR RSKA"/>
    <property type="match status" value="1"/>
</dbReference>